<dbReference type="RefSeq" id="WP_179223075.1">
    <property type="nucleotide sequence ID" value="NZ_FZOQ01000015.1"/>
</dbReference>
<gene>
    <name evidence="2" type="ORF">SAMN06296052_11531</name>
</gene>
<feature type="transmembrane region" description="Helical" evidence="1">
    <location>
        <begin position="85"/>
        <end position="106"/>
    </location>
</feature>
<evidence type="ECO:0000256" key="1">
    <source>
        <dbReference type="SAM" id="Phobius"/>
    </source>
</evidence>
<sequence length="144" mass="16000">MYTGIQHLHSYMTYLVLLGLVISLVVALGGLFGSKVFTDKHRKLSLLGLIPAHLQWVIGVILYFVSPLGFSNFSGTAMGDAVSRLYILEHPLTMIIAVVLITVGYARAKRQLGEQRGFKSIAIFYTLALILILIRIPWNAWPNS</sequence>
<feature type="transmembrane region" description="Helical" evidence="1">
    <location>
        <begin position="12"/>
        <end position="32"/>
    </location>
</feature>
<dbReference type="EMBL" id="FZOQ01000015">
    <property type="protein sequence ID" value="SNS86160.1"/>
    <property type="molecule type" value="Genomic_DNA"/>
</dbReference>
<protein>
    <recommendedName>
        <fullName evidence="4">Cytochrome C and Quinol oxidase polypeptide I</fullName>
    </recommendedName>
</protein>
<proteinExistence type="predicted"/>
<dbReference type="Proteomes" id="UP000198432">
    <property type="component" value="Unassembled WGS sequence"/>
</dbReference>
<keyword evidence="1" id="KW-0812">Transmembrane</keyword>
<feature type="transmembrane region" description="Helical" evidence="1">
    <location>
        <begin position="44"/>
        <end position="65"/>
    </location>
</feature>
<keyword evidence="1" id="KW-1133">Transmembrane helix</keyword>
<organism evidence="2 3">
    <name type="scientific">Pontibacter ummariensis</name>
    <dbReference type="NCBI Taxonomy" id="1610492"/>
    <lineage>
        <taxon>Bacteria</taxon>
        <taxon>Pseudomonadati</taxon>
        <taxon>Bacteroidota</taxon>
        <taxon>Cytophagia</taxon>
        <taxon>Cytophagales</taxon>
        <taxon>Hymenobacteraceae</taxon>
        <taxon>Pontibacter</taxon>
    </lineage>
</organism>
<dbReference type="AlphaFoldDB" id="A0A239HXN7"/>
<name>A0A239HXN7_9BACT</name>
<evidence type="ECO:0000313" key="2">
    <source>
        <dbReference type="EMBL" id="SNS86160.1"/>
    </source>
</evidence>
<reference evidence="3" key="1">
    <citation type="submission" date="2017-06" db="EMBL/GenBank/DDBJ databases">
        <authorList>
            <person name="Varghese N."/>
            <person name="Submissions S."/>
        </authorList>
    </citation>
    <scope>NUCLEOTIDE SEQUENCE [LARGE SCALE GENOMIC DNA]</scope>
    <source>
        <strain evidence="3">NKM1</strain>
    </source>
</reference>
<accession>A0A239HXN7</accession>
<evidence type="ECO:0000313" key="3">
    <source>
        <dbReference type="Proteomes" id="UP000198432"/>
    </source>
</evidence>
<evidence type="ECO:0008006" key="4">
    <source>
        <dbReference type="Google" id="ProtNLM"/>
    </source>
</evidence>
<feature type="transmembrane region" description="Helical" evidence="1">
    <location>
        <begin position="118"/>
        <end position="138"/>
    </location>
</feature>
<keyword evidence="3" id="KW-1185">Reference proteome</keyword>
<keyword evidence="1" id="KW-0472">Membrane</keyword>